<organism evidence="2 3">
    <name type="scientific">Stylophora pistillata</name>
    <name type="common">Smooth cauliflower coral</name>
    <dbReference type="NCBI Taxonomy" id="50429"/>
    <lineage>
        <taxon>Eukaryota</taxon>
        <taxon>Metazoa</taxon>
        <taxon>Cnidaria</taxon>
        <taxon>Anthozoa</taxon>
        <taxon>Hexacorallia</taxon>
        <taxon>Scleractinia</taxon>
        <taxon>Astrocoeniina</taxon>
        <taxon>Pocilloporidae</taxon>
        <taxon>Stylophora</taxon>
    </lineage>
</organism>
<evidence type="ECO:0000313" key="3">
    <source>
        <dbReference type="Proteomes" id="UP000225706"/>
    </source>
</evidence>
<dbReference type="OrthoDB" id="5988180at2759"/>
<protein>
    <submittedName>
        <fullName evidence="2">Uncharacterized protein</fullName>
    </submittedName>
</protein>
<name>A0A2B4RND7_STYPI</name>
<evidence type="ECO:0000313" key="2">
    <source>
        <dbReference type="EMBL" id="PFX17848.1"/>
    </source>
</evidence>
<feature type="region of interest" description="Disordered" evidence="1">
    <location>
        <begin position="124"/>
        <end position="156"/>
    </location>
</feature>
<dbReference type="AlphaFoldDB" id="A0A2B4RND7"/>
<dbReference type="EMBL" id="LSMT01000446">
    <property type="protein sequence ID" value="PFX17848.1"/>
    <property type="molecule type" value="Genomic_DNA"/>
</dbReference>
<keyword evidence="3" id="KW-1185">Reference proteome</keyword>
<feature type="compositionally biased region" description="Polar residues" evidence="1">
    <location>
        <begin position="143"/>
        <end position="156"/>
    </location>
</feature>
<gene>
    <name evidence="2" type="ORF">AWC38_SpisGene17827</name>
</gene>
<sequence length="372" mass="42149">MKSSHNEETLALLSKSTVKLLRVRNAIDDGTLKKESQMLQKQRKAEERLYQRTKGYLLQQRSKICETRPLSSRSLNVEQAVTKWKSDPNLTRQNLSPQLRRKEIAVNRGRQIFLSSSFPHLTDDTDRHSGLSLSPRSRHRVLSSISPEHGSVTTSLPDINAASKRKRGGKKISDSIRAWKLSDTDLDAGRSAFHEVATTDEEWKELRNCRINMENSVTNWKKATALSREYSQSLPKKKEINLTPLSSGKLENALNKWKNETTQSAQSPKPRRKEILGSNQQRRLLSAVSLQSNEDDEEPAPLRSRSKTFSAFSSTVSLPDIHASSNGITAPKKYIDTQLPDDLKVCQVDDWKPLRQCRYLRTASGEEELCGV</sequence>
<comment type="caution">
    <text evidence="2">The sequence shown here is derived from an EMBL/GenBank/DDBJ whole genome shotgun (WGS) entry which is preliminary data.</text>
</comment>
<reference evidence="3" key="1">
    <citation type="journal article" date="2017" name="bioRxiv">
        <title>Comparative analysis of the genomes of Stylophora pistillata and Acropora digitifera provides evidence for extensive differences between species of corals.</title>
        <authorList>
            <person name="Voolstra C.R."/>
            <person name="Li Y."/>
            <person name="Liew Y.J."/>
            <person name="Baumgarten S."/>
            <person name="Zoccola D."/>
            <person name="Flot J.-F."/>
            <person name="Tambutte S."/>
            <person name="Allemand D."/>
            <person name="Aranda M."/>
        </authorList>
    </citation>
    <scope>NUCLEOTIDE SEQUENCE [LARGE SCALE GENOMIC DNA]</scope>
</reference>
<evidence type="ECO:0000256" key="1">
    <source>
        <dbReference type="SAM" id="MobiDB-lite"/>
    </source>
</evidence>
<dbReference type="Proteomes" id="UP000225706">
    <property type="component" value="Unassembled WGS sequence"/>
</dbReference>
<proteinExistence type="predicted"/>
<accession>A0A2B4RND7</accession>